<dbReference type="PANTHER" id="PTHR30353:SF0">
    <property type="entry name" value="TRANSMEMBRANE PROTEIN"/>
    <property type="match status" value="1"/>
</dbReference>
<dbReference type="Proteomes" id="UP001597018">
    <property type="component" value="Unassembled WGS sequence"/>
</dbReference>
<evidence type="ECO:0000256" key="5">
    <source>
        <dbReference type="ARBA" id="ARBA00022989"/>
    </source>
</evidence>
<feature type="domain" description="VTT" evidence="8">
    <location>
        <begin position="43"/>
        <end position="155"/>
    </location>
</feature>
<sequence length="205" mass="21135">MSDVLGWLGLLPPSMLLLVGGLLIAAEAGLLVGVVLPGASAVLSLGAAARLGAVPWAAAAAVAAAGAVCGTQLAFHRGRRVGLPDLRLLREPRRRAEKLMRMAGPPALCAGQWLVGARTLVPRLAGSSGLAYRRFAAASVPAAAVWAVTMVELGYASADAYVRLARWMGIGAVLALLVVAVAAWLFGRISRARRATAPRRSSTVE</sequence>
<reference evidence="10" key="1">
    <citation type="journal article" date="2019" name="Int. J. Syst. Evol. Microbiol.">
        <title>The Global Catalogue of Microorganisms (GCM) 10K type strain sequencing project: providing services to taxonomists for standard genome sequencing and annotation.</title>
        <authorList>
            <consortium name="The Broad Institute Genomics Platform"/>
            <consortium name="The Broad Institute Genome Sequencing Center for Infectious Disease"/>
            <person name="Wu L."/>
            <person name="Ma J."/>
        </authorList>
    </citation>
    <scope>NUCLEOTIDE SEQUENCE [LARGE SCALE GENOMIC DNA]</scope>
    <source>
        <strain evidence="10">CCUG 56401</strain>
    </source>
</reference>
<organism evidence="9 10">
    <name type="scientific">Saccharopolyspora rosea</name>
    <dbReference type="NCBI Taxonomy" id="524884"/>
    <lineage>
        <taxon>Bacteria</taxon>
        <taxon>Bacillati</taxon>
        <taxon>Actinomycetota</taxon>
        <taxon>Actinomycetes</taxon>
        <taxon>Pseudonocardiales</taxon>
        <taxon>Pseudonocardiaceae</taxon>
        <taxon>Saccharopolyspora</taxon>
    </lineage>
</organism>
<comment type="similarity">
    <text evidence="2 7">Belongs to the DedA family.</text>
</comment>
<evidence type="ECO:0000259" key="8">
    <source>
        <dbReference type="Pfam" id="PF09335"/>
    </source>
</evidence>
<evidence type="ECO:0000313" key="10">
    <source>
        <dbReference type="Proteomes" id="UP001597018"/>
    </source>
</evidence>
<name>A0ABW3G0D2_9PSEU</name>
<comment type="caution">
    <text evidence="9">The sequence shown here is derived from an EMBL/GenBank/DDBJ whole genome shotgun (WGS) entry which is preliminary data.</text>
</comment>
<dbReference type="PANTHER" id="PTHR30353">
    <property type="entry name" value="INNER MEMBRANE PROTEIN DEDA-RELATED"/>
    <property type="match status" value="1"/>
</dbReference>
<evidence type="ECO:0000256" key="6">
    <source>
        <dbReference type="ARBA" id="ARBA00023136"/>
    </source>
</evidence>
<dbReference type="InterPro" id="IPR032818">
    <property type="entry name" value="DedA-like"/>
</dbReference>
<dbReference type="RefSeq" id="WP_345600740.1">
    <property type="nucleotide sequence ID" value="NZ_BAABLT010000016.1"/>
</dbReference>
<comment type="subcellular location">
    <subcellularLocation>
        <location evidence="1 7">Cell membrane</location>
        <topology evidence="1 7">Multi-pass membrane protein</topology>
    </subcellularLocation>
</comment>
<feature type="transmembrane region" description="Helical" evidence="7">
    <location>
        <begin position="30"/>
        <end position="49"/>
    </location>
</feature>
<protein>
    <submittedName>
        <fullName evidence="9">VTT domain-containing protein</fullName>
    </submittedName>
</protein>
<dbReference type="Pfam" id="PF09335">
    <property type="entry name" value="VTT_dom"/>
    <property type="match status" value="1"/>
</dbReference>
<feature type="transmembrane region" description="Helical" evidence="7">
    <location>
        <begin position="6"/>
        <end position="25"/>
    </location>
</feature>
<keyword evidence="6 7" id="KW-0472">Membrane</keyword>
<evidence type="ECO:0000256" key="2">
    <source>
        <dbReference type="ARBA" id="ARBA00010792"/>
    </source>
</evidence>
<evidence type="ECO:0000256" key="4">
    <source>
        <dbReference type="ARBA" id="ARBA00022692"/>
    </source>
</evidence>
<evidence type="ECO:0000256" key="7">
    <source>
        <dbReference type="RuleBase" id="RU367016"/>
    </source>
</evidence>
<gene>
    <name evidence="9" type="ORF">ACFQ16_22320</name>
</gene>
<keyword evidence="3 7" id="KW-1003">Cell membrane</keyword>
<evidence type="ECO:0000256" key="3">
    <source>
        <dbReference type="ARBA" id="ARBA00022475"/>
    </source>
</evidence>
<keyword evidence="5 7" id="KW-1133">Transmembrane helix</keyword>
<evidence type="ECO:0000313" key="9">
    <source>
        <dbReference type="EMBL" id="MFD0922490.1"/>
    </source>
</evidence>
<feature type="transmembrane region" description="Helical" evidence="7">
    <location>
        <begin position="135"/>
        <end position="158"/>
    </location>
</feature>
<keyword evidence="10" id="KW-1185">Reference proteome</keyword>
<evidence type="ECO:0000256" key="1">
    <source>
        <dbReference type="ARBA" id="ARBA00004651"/>
    </source>
</evidence>
<feature type="transmembrane region" description="Helical" evidence="7">
    <location>
        <begin position="164"/>
        <end position="186"/>
    </location>
</feature>
<dbReference type="EMBL" id="JBHTIW010000021">
    <property type="protein sequence ID" value="MFD0922490.1"/>
    <property type="molecule type" value="Genomic_DNA"/>
</dbReference>
<proteinExistence type="inferred from homology"/>
<dbReference type="InterPro" id="IPR032816">
    <property type="entry name" value="VTT_dom"/>
</dbReference>
<keyword evidence="4 7" id="KW-0812">Transmembrane</keyword>
<feature type="transmembrane region" description="Helical" evidence="7">
    <location>
        <begin position="55"/>
        <end position="75"/>
    </location>
</feature>
<accession>A0ABW3G0D2</accession>